<dbReference type="InterPro" id="IPR044198">
    <property type="entry name" value="DEK"/>
</dbReference>
<evidence type="ECO:0000256" key="1">
    <source>
        <dbReference type="SAM" id="MobiDB-lite"/>
    </source>
</evidence>
<sequence length="480" mass="53030">MVSKILEFLLKPYDIMGVEKDPSMQPYVKLERLSLDKYVVSSDEEKADSGRSLRKRRASASKGSEPVKSPAVKAKNVTLARTKTPLRSVKIKQFGSKKKSKPVRPIVSSESAKSPAKSEHGKSSIKSESLESGVKSESKKSATKHGSQKPSTLKSQKPNITPDLEKISNASETSPVASEVQTEAKESIVEKDIAENTVSNEGSQENIEDGKSKATKKTSPIKKIVHTRKGRPLRVFPKINQSIKNANFSALQRLHILLFGASDKAENLKGNILAFGGFPFLEGSEEWKQKHFLLSLLAQNTLREYLNLLCIEYGDDDQPTMINKLMKFLAAPNETTQEAEATDIETKAVSPELTNKKSVQQPVKVEPSKKKGKKVKKKSESRPRKMLMSDAEVRRLEAEIARAQRILDREKRINEAQVNMLPVKASAPQVAKPKALPMKTESLITKQADVDQINALLQTVYKRRALKAAGAVVSTPNKGT</sequence>
<feature type="non-terminal residue" evidence="2">
    <location>
        <position position="480"/>
    </location>
</feature>
<gene>
    <name evidence="2" type="ORF">X975_01205</name>
</gene>
<dbReference type="STRING" id="407821.A0A087U1B7"/>
<dbReference type="GO" id="GO:0005634">
    <property type="term" value="C:nucleus"/>
    <property type="evidence" value="ECO:0007669"/>
    <property type="project" value="TreeGrafter"/>
</dbReference>
<feature type="region of interest" description="Disordered" evidence="1">
    <location>
        <begin position="339"/>
        <end position="387"/>
    </location>
</feature>
<evidence type="ECO:0000313" key="3">
    <source>
        <dbReference type="Proteomes" id="UP000054359"/>
    </source>
</evidence>
<protein>
    <submittedName>
        <fullName evidence="2">Uncharacterized protein</fullName>
    </submittedName>
</protein>
<accession>A0A087U1B7</accession>
<dbReference type="GO" id="GO:0003677">
    <property type="term" value="F:DNA binding"/>
    <property type="evidence" value="ECO:0007669"/>
    <property type="project" value="InterPro"/>
</dbReference>
<dbReference type="PANTHER" id="PTHR13468:SF1">
    <property type="entry name" value="PROTEIN DEK"/>
    <property type="match status" value="1"/>
</dbReference>
<dbReference type="PANTHER" id="PTHR13468">
    <property type="entry name" value="DEK PROTEIN"/>
    <property type="match status" value="1"/>
</dbReference>
<evidence type="ECO:0000313" key="2">
    <source>
        <dbReference type="EMBL" id="KFM71156.1"/>
    </source>
</evidence>
<dbReference type="OrthoDB" id="370884at2759"/>
<feature type="region of interest" description="Disordered" evidence="1">
    <location>
        <begin position="41"/>
        <end position="219"/>
    </location>
</feature>
<feature type="compositionally biased region" description="Polar residues" evidence="1">
    <location>
        <begin position="196"/>
        <end position="205"/>
    </location>
</feature>
<name>A0A087U1B7_STEMI</name>
<dbReference type="AlphaFoldDB" id="A0A087U1B7"/>
<dbReference type="EMBL" id="KK117696">
    <property type="protein sequence ID" value="KFM71156.1"/>
    <property type="molecule type" value="Genomic_DNA"/>
</dbReference>
<dbReference type="GO" id="GO:0006325">
    <property type="term" value="P:chromatin organization"/>
    <property type="evidence" value="ECO:0007669"/>
    <property type="project" value="InterPro"/>
</dbReference>
<keyword evidence="3" id="KW-1185">Reference proteome</keyword>
<feature type="compositionally biased region" description="Polar residues" evidence="1">
    <location>
        <begin position="168"/>
        <end position="181"/>
    </location>
</feature>
<dbReference type="Proteomes" id="UP000054359">
    <property type="component" value="Unassembled WGS sequence"/>
</dbReference>
<organism evidence="2 3">
    <name type="scientific">Stegodyphus mimosarum</name>
    <name type="common">African social velvet spider</name>
    <dbReference type="NCBI Taxonomy" id="407821"/>
    <lineage>
        <taxon>Eukaryota</taxon>
        <taxon>Metazoa</taxon>
        <taxon>Ecdysozoa</taxon>
        <taxon>Arthropoda</taxon>
        <taxon>Chelicerata</taxon>
        <taxon>Arachnida</taxon>
        <taxon>Araneae</taxon>
        <taxon>Araneomorphae</taxon>
        <taxon>Entelegynae</taxon>
        <taxon>Eresoidea</taxon>
        <taxon>Eresidae</taxon>
        <taxon>Stegodyphus</taxon>
    </lineage>
</organism>
<reference evidence="2 3" key="1">
    <citation type="submission" date="2013-11" db="EMBL/GenBank/DDBJ databases">
        <title>Genome sequencing of Stegodyphus mimosarum.</title>
        <authorList>
            <person name="Bechsgaard J."/>
        </authorList>
    </citation>
    <scope>NUCLEOTIDE SEQUENCE [LARGE SCALE GENOMIC DNA]</scope>
</reference>
<proteinExistence type="predicted"/>
<dbReference type="GO" id="GO:0042393">
    <property type="term" value="F:histone binding"/>
    <property type="evidence" value="ECO:0007669"/>
    <property type="project" value="TreeGrafter"/>
</dbReference>
<dbReference type="GO" id="GO:2000779">
    <property type="term" value="P:regulation of double-strand break repair"/>
    <property type="evidence" value="ECO:0007669"/>
    <property type="project" value="TreeGrafter"/>
</dbReference>
<feature type="compositionally biased region" description="Polar residues" evidence="1">
    <location>
        <begin position="352"/>
        <end position="361"/>
    </location>
</feature>
<feature type="compositionally biased region" description="Polar residues" evidence="1">
    <location>
        <begin position="148"/>
        <end position="159"/>
    </location>
</feature>
<feature type="compositionally biased region" description="Basic and acidic residues" evidence="1">
    <location>
        <begin position="182"/>
        <end position="194"/>
    </location>
</feature>